<dbReference type="Proteomes" id="UP000604825">
    <property type="component" value="Unassembled WGS sequence"/>
</dbReference>
<protein>
    <submittedName>
        <fullName evidence="1">Uncharacterized protein</fullName>
    </submittedName>
</protein>
<dbReference type="AlphaFoldDB" id="A0A811NNW5"/>
<proteinExistence type="predicted"/>
<comment type="caution">
    <text evidence="1">The sequence shown here is derived from an EMBL/GenBank/DDBJ whole genome shotgun (WGS) entry which is preliminary data.</text>
</comment>
<evidence type="ECO:0000313" key="2">
    <source>
        <dbReference type="Proteomes" id="UP000604825"/>
    </source>
</evidence>
<gene>
    <name evidence="1" type="ORF">NCGR_LOCUS17639</name>
</gene>
<accession>A0A811NNW5</accession>
<keyword evidence="2" id="KW-1185">Reference proteome</keyword>
<organism evidence="1 2">
    <name type="scientific">Miscanthus lutarioriparius</name>
    <dbReference type="NCBI Taxonomy" id="422564"/>
    <lineage>
        <taxon>Eukaryota</taxon>
        <taxon>Viridiplantae</taxon>
        <taxon>Streptophyta</taxon>
        <taxon>Embryophyta</taxon>
        <taxon>Tracheophyta</taxon>
        <taxon>Spermatophyta</taxon>
        <taxon>Magnoliopsida</taxon>
        <taxon>Liliopsida</taxon>
        <taxon>Poales</taxon>
        <taxon>Poaceae</taxon>
        <taxon>PACMAD clade</taxon>
        <taxon>Panicoideae</taxon>
        <taxon>Andropogonodae</taxon>
        <taxon>Andropogoneae</taxon>
        <taxon>Saccharinae</taxon>
        <taxon>Miscanthus</taxon>
    </lineage>
</organism>
<name>A0A811NNW5_9POAL</name>
<dbReference type="EMBL" id="CAJGYO010000004">
    <property type="protein sequence ID" value="CAD6225639.1"/>
    <property type="molecule type" value="Genomic_DNA"/>
</dbReference>
<reference evidence="1" key="1">
    <citation type="submission" date="2020-10" db="EMBL/GenBank/DDBJ databases">
        <authorList>
            <person name="Han B."/>
            <person name="Lu T."/>
            <person name="Zhao Q."/>
            <person name="Huang X."/>
            <person name="Zhao Y."/>
        </authorList>
    </citation>
    <scope>NUCLEOTIDE SEQUENCE</scope>
</reference>
<sequence>MSLSHEDEWKNYVEVVKSSSVRCLEVVVEKGCSPIVVAVDDNVDMELIENLTQDEELHAVVVREVDRSYDLTSGPSTLDYVLEDEYRSEPSSEDKSDCCEGGFLDAIGDPADGSLRMEYNDVELRQLKAIHVEVPSIPNFMDIM</sequence>
<evidence type="ECO:0000313" key="1">
    <source>
        <dbReference type="EMBL" id="CAD6225639.1"/>
    </source>
</evidence>